<feature type="domain" description="Nucleotidyl transferase" evidence="10">
    <location>
        <begin position="4"/>
        <end position="285"/>
    </location>
</feature>
<dbReference type="Gene3D" id="2.60.120.10">
    <property type="entry name" value="Jelly Rolls"/>
    <property type="match status" value="1"/>
</dbReference>
<keyword evidence="5" id="KW-0548">Nucleotidyltransferase</keyword>
<dbReference type="SUPFAM" id="SSF53448">
    <property type="entry name" value="Nucleotide-diphospho-sugar transferases"/>
    <property type="match status" value="1"/>
</dbReference>
<evidence type="ECO:0000259" key="11">
    <source>
        <dbReference type="Pfam" id="PF01050"/>
    </source>
</evidence>
<accession>Q1L826</accession>
<evidence type="ECO:0000256" key="3">
    <source>
        <dbReference type="ARBA" id="ARBA00012387"/>
    </source>
</evidence>
<dbReference type="InterPro" id="IPR051161">
    <property type="entry name" value="Mannose-6P_isomerase_type2"/>
</dbReference>
<dbReference type="Gene3D" id="3.90.550.10">
    <property type="entry name" value="Spore Coat Polysaccharide Biosynthesis Protein SpsA, Chain A"/>
    <property type="match status" value="1"/>
</dbReference>
<evidence type="ECO:0000313" key="13">
    <source>
        <dbReference type="EMBL" id="AAY23731.1"/>
    </source>
</evidence>
<dbReference type="InterPro" id="IPR005835">
    <property type="entry name" value="NTP_transferase_dom"/>
</dbReference>
<feature type="domain" description="Mannose-6-phosphate isomerase type II C-terminal" evidence="11">
    <location>
        <begin position="349"/>
        <end position="463"/>
    </location>
</feature>
<evidence type="ECO:0000256" key="1">
    <source>
        <dbReference type="ARBA" id="ARBA00004823"/>
    </source>
</evidence>
<dbReference type="EC" id="2.7.7.13" evidence="3"/>
<dbReference type="PANTHER" id="PTHR46390">
    <property type="entry name" value="MANNOSE-1-PHOSPHATE GUANYLYLTRANSFERASE"/>
    <property type="match status" value="1"/>
</dbReference>
<comment type="pathway">
    <text evidence="1">Nucleotide-sugar biosynthesis; GDP-alpha-D-mannose biosynthesis; GDP-alpha-D-mannose from alpha-D-mannose 1-phosphate (GTP route): step 1/1.</text>
</comment>
<proteinExistence type="inferred from homology"/>
<reference evidence="13" key="1">
    <citation type="journal article" date="2007" name="Microbiology">
        <title>A group of Escherichia coli and Salmonella enterica O antigens sharing a common backbone structure.</title>
        <authorList>
            <person name="Wang W."/>
            <person name="Perepelov A.V."/>
            <person name="Feng L."/>
            <person name="Shevelev S.D."/>
            <person name="Wang Q."/>
            <person name="Senchenkova S.N."/>
            <person name="Han W."/>
            <person name="Li Y."/>
            <person name="Shashkov A.S."/>
            <person name="Knirel Y.A."/>
            <person name="Reeves P.R."/>
            <person name="Wang L."/>
        </authorList>
    </citation>
    <scope>NUCLEOTIDE SEQUENCE</scope>
</reference>
<gene>
    <name evidence="13" type="primary">manC</name>
</gene>
<dbReference type="Pfam" id="PF00483">
    <property type="entry name" value="NTP_transferase"/>
    <property type="match status" value="1"/>
</dbReference>
<evidence type="ECO:0000256" key="5">
    <source>
        <dbReference type="ARBA" id="ARBA00022695"/>
    </source>
</evidence>
<dbReference type="InterPro" id="IPR049577">
    <property type="entry name" value="GMPP_N"/>
</dbReference>
<dbReference type="Pfam" id="PF01050">
    <property type="entry name" value="MannoseP_isomer"/>
    <property type="match status" value="1"/>
</dbReference>
<dbReference type="InterPro" id="IPR029044">
    <property type="entry name" value="Nucleotide-diphossugar_trans"/>
</dbReference>
<evidence type="ECO:0000256" key="9">
    <source>
        <dbReference type="RuleBase" id="RU004190"/>
    </source>
</evidence>
<dbReference type="InterPro" id="IPR054566">
    <property type="entry name" value="ManC/GMP-like_b-helix"/>
</dbReference>
<name>Q1L826_ECOLX</name>
<evidence type="ECO:0000256" key="8">
    <source>
        <dbReference type="ARBA" id="ARBA00047343"/>
    </source>
</evidence>
<keyword evidence="6" id="KW-0547">Nucleotide-binding</keyword>
<dbReference type="InterPro" id="IPR014710">
    <property type="entry name" value="RmlC-like_jellyroll"/>
</dbReference>
<comment type="similarity">
    <text evidence="2 9">Belongs to the mannose-6-phosphate isomerase type 2 family.</text>
</comment>
<dbReference type="FunFam" id="2.60.120.10:FF:000032">
    <property type="entry name" value="Mannose-1-phosphate guanylyltransferase/mannose-6-phosphate isomerase"/>
    <property type="match status" value="1"/>
</dbReference>
<dbReference type="NCBIfam" id="TIGR01479">
    <property type="entry name" value="GMP_PMI"/>
    <property type="match status" value="1"/>
</dbReference>
<dbReference type="GO" id="GO:0000271">
    <property type="term" value="P:polysaccharide biosynthetic process"/>
    <property type="evidence" value="ECO:0007669"/>
    <property type="project" value="InterPro"/>
</dbReference>
<dbReference type="SMR" id="Q1L826"/>
<sequence>MIIPIIMAGGSGTRLWPLSRSLYPKQFLSLINENSLLQETLKRLDGLNCLPPVIVSNNEHRFIVAEQLRQFGVDDFQIILEPVGRNTAPAVALAALKSLELHGDHHMLVLAADHAIQDIEAFHAAVLAAEQESVDNKLVTFGIVPTKPETGYGYIKKGEQVKNSVFKVNSFVEKPDLETAKNYLEQKCYLWNSGMFMFKASVYLDELKKFRPDILAACKESLSSASTDLDLIRLNSDVFAECPDESIDYAVMEKTQDCVVIPLDADWSDIGSWTSLWEISEKDEHENVSHGDVINYNSRNNYIYSEGSLISTVGVNNLIIVQTKDALLVAQQDNVQDIKKIVEILKKQKRSEHVSHREVYRPWGRYDSVERGDRYQVKRITVKPGECLSTQMHHHRAEHWVVVAGTAKVTCGERTFFVTENESTFIPIGTVHTLENPGKIPLEVIEIQSGVYLGDDDIVRLSDKYGRVEDK</sequence>
<evidence type="ECO:0000256" key="2">
    <source>
        <dbReference type="ARBA" id="ARBA00006115"/>
    </source>
</evidence>
<evidence type="ECO:0000259" key="12">
    <source>
        <dbReference type="Pfam" id="PF22640"/>
    </source>
</evidence>
<organism evidence="13">
    <name type="scientific">Escherichia coli</name>
    <dbReference type="NCBI Taxonomy" id="562"/>
    <lineage>
        <taxon>Bacteria</taxon>
        <taxon>Pseudomonadati</taxon>
        <taxon>Pseudomonadota</taxon>
        <taxon>Gammaproteobacteria</taxon>
        <taxon>Enterobacterales</taxon>
        <taxon>Enterobacteriaceae</taxon>
        <taxon>Escherichia</taxon>
    </lineage>
</organism>
<evidence type="ECO:0000259" key="10">
    <source>
        <dbReference type="Pfam" id="PF00483"/>
    </source>
</evidence>
<dbReference type="GO" id="GO:0005525">
    <property type="term" value="F:GTP binding"/>
    <property type="evidence" value="ECO:0007669"/>
    <property type="project" value="UniProtKB-KW"/>
</dbReference>
<dbReference type="GO" id="GO:0004475">
    <property type="term" value="F:mannose-1-phosphate guanylyltransferase (GTP) activity"/>
    <property type="evidence" value="ECO:0007669"/>
    <property type="project" value="UniProtKB-EC"/>
</dbReference>
<dbReference type="AlphaFoldDB" id="Q1L826"/>
<dbReference type="InterPro" id="IPR001538">
    <property type="entry name" value="Man6P_isomerase-2_C"/>
</dbReference>
<evidence type="ECO:0000256" key="7">
    <source>
        <dbReference type="ARBA" id="ARBA00023134"/>
    </source>
</evidence>
<dbReference type="GO" id="GO:0009298">
    <property type="term" value="P:GDP-mannose biosynthetic process"/>
    <property type="evidence" value="ECO:0007669"/>
    <property type="project" value="UniProtKB-UniPathway"/>
</dbReference>
<dbReference type="FunFam" id="3.90.550.10:FF:000046">
    <property type="entry name" value="Mannose-1-phosphate guanylyltransferase (GDP)"/>
    <property type="match status" value="1"/>
</dbReference>
<dbReference type="CDD" id="cd02213">
    <property type="entry name" value="cupin_PMI_typeII_C"/>
    <property type="match status" value="1"/>
</dbReference>
<dbReference type="PANTHER" id="PTHR46390:SF1">
    <property type="entry name" value="MANNOSE-1-PHOSPHATE GUANYLYLTRANSFERASE"/>
    <property type="match status" value="1"/>
</dbReference>
<dbReference type="CDD" id="cd02509">
    <property type="entry name" value="GDP-M1P_Guanylyltransferase"/>
    <property type="match status" value="1"/>
</dbReference>
<protein>
    <recommendedName>
        <fullName evidence="3">mannose-1-phosphate guanylyltransferase</fullName>
        <ecNumber evidence="3">2.7.7.13</ecNumber>
    </recommendedName>
</protein>
<dbReference type="UniPathway" id="UPA00126">
    <property type="reaction ID" value="UER00930"/>
</dbReference>
<dbReference type="SUPFAM" id="SSF51182">
    <property type="entry name" value="RmlC-like cupins"/>
    <property type="match status" value="1"/>
</dbReference>
<dbReference type="EMBL" id="DQ000313">
    <property type="protein sequence ID" value="AAY23731.1"/>
    <property type="molecule type" value="Genomic_DNA"/>
</dbReference>
<dbReference type="Pfam" id="PF22640">
    <property type="entry name" value="ManC_GMP_beta-helix"/>
    <property type="match status" value="1"/>
</dbReference>
<dbReference type="InterPro" id="IPR006375">
    <property type="entry name" value="Man1P_GuaTrfase/Man6P_Isoase"/>
</dbReference>
<evidence type="ECO:0000256" key="4">
    <source>
        <dbReference type="ARBA" id="ARBA00022679"/>
    </source>
</evidence>
<evidence type="ECO:0000256" key="6">
    <source>
        <dbReference type="ARBA" id="ARBA00022741"/>
    </source>
</evidence>
<feature type="domain" description="MannoseP isomerase/GMP-like beta-helix" evidence="12">
    <location>
        <begin position="291"/>
        <end position="345"/>
    </location>
</feature>
<keyword evidence="7" id="KW-0342">GTP-binding</keyword>
<keyword evidence="4" id="KW-0808">Transferase</keyword>
<dbReference type="InterPro" id="IPR011051">
    <property type="entry name" value="RmlC_Cupin_sf"/>
</dbReference>
<comment type="catalytic activity">
    <reaction evidence="8">
        <text>alpha-D-mannose 1-phosphate + GTP + H(+) = GDP-alpha-D-mannose + diphosphate</text>
        <dbReference type="Rhea" id="RHEA:15229"/>
        <dbReference type="ChEBI" id="CHEBI:15378"/>
        <dbReference type="ChEBI" id="CHEBI:33019"/>
        <dbReference type="ChEBI" id="CHEBI:37565"/>
        <dbReference type="ChEBI" id="CHEBI:57527"/>
        <dbReference type="ChEBI" id="CHEBI:58409"/>
        <dbReference type="EC" id="2.7.7.13"/>
    </reaction>
</comment>